<feature type="compositionally biased region" description="Basic residues" evidence="1">
    <location>
        <begin position="39"/>
        <end position="48"/>
    </location>
</feature>
<feature type="compositionally biased region" description="Low complexity" evidence="1">
    <location>
        <begin position="263"/>
        <end position="279"/>
    </location>
</feature>
<dbReference type="OrthoDB" id="5428925at2759"/>
<evidence type="ECO:0000256" key="1">
    <source>
        <dbReference type="SAM" id="MobiDB-lite"/>
    </source>
</evidence>
<accession>C4JDD6</accession>
<dbReference type="VEuPathDB" id="FungiDB:UREG_00302"/>
<dbReference type="RefSeq" id="XP_002540789.1">
    <property type="nucleotide sequence ID" value="XM_002540743.1"/>
</dbReference>
<organism evidence="2 3">
    <name type="scientific">Uncinocarpus reesii (strain UAMH 1704)</name>
    <dbReference type="NCBI Taxonomy" id="336963"/>
    <lineage>
        <taxon>Eukaryota</taxon>
        <taxon>Fungi</taxon>
        <taxon>Dikarya</taxon>
        <taxon>Ascomycota</taxon>
        <taxon>Pezizomycotina</taxon>
        <taxon>Eurotiomycetes</taxon>
        <taxon>Eurotiomycetidae</taxon>
        <taxon>Onygenales</taxon>
        <taxon>Onygenaceae</taxon>
        <taxon>Uncinocarpus</taxon>
    </lineage>
</organism>
<name>C4JDD6_UNCRE</name>
<feature type="compositionally biased region" description="Low complexity" evidence="1">
    <location>
        <begin position="355"/>
        <end position="367"/>
    </location>
</feature>
<dbReference type="KEGG" id="ure:UREG_00302"/>
<protein>
    <submittedName>
        <fullName evidence="2">Uncharacterized protein</fullName>
    </submittedName>
</protein>
<feature type="region of interest" description="Disordered" evidence="1">
    <location>
        <begin position="19"/>
        <end position="53"/>
    </location>
</feature>
<feature type="region of interest" description="Disordered" evidence="1">
    <location>
        <begin position="221"/>
        <end position="279"/>
    </location>
</feature>
<feature type="compositionally biased region" description="Pro residues" evidence="1">
    <location>
        <begin position="227"/>
        <end position="236"/>
    </location>
</feature>
<dbReference type="EMBL" id="CH476615">
    <property type="protein sequence ID" value="EEP75456.1"/>
    <property type="molecule type" value="Genomic_DNA"/>
</dbReference>
<gene>
    <name evidence="2" type="ORF">UREG_00302</name>
</gene>
<proteinExistence type="predicted"/>
<feature type="compositionally biased region" description="Polar residues" evidence="1">
    <location>
        <begin position="380"/>
        <end position="396"/>
    </location>
</feature>
<feature type="region of interest" description="Disordered" evidence="1">
    <location>
        <begin position="343"/>
        <end position="420"/>
    </location>
</feature>
<evidence type="ECO:0000313" key="3">
    <source>
        <dbReference type="Proteomes" id="UP000002058"/>
    </source>
</evidence>
<dbReference type="Proteomes" id="UP000002058">
    <property type="component" value="Unassembled WGS sequence"/>
</dbReference>
<evidence type="ECO:0000313" key="2">
    <source>
        <dbReference type="EMBL" id="EEP75456.1"/>
    </source>
</evidence>
<dbReference type="GeneID" id="8439058"/>
<dbReference type="AlphaFoldDB" id="C4JDD6"/>
<dbReference type="HOGENOM" id="CLU_032648_0_0_1"/>
<sequence>MRKLFGPQTKDRLRFEFAALPTPPPTDLDVPEEDVQFKSQRRRPRRRATLPSLVLSTEEGRELASRIAQEGSRDGDVSSSLMDRKSIVERPLQTTTAQLKRRSRSAYALRESARAHRMSPIQWRRRSDEMKLWRASFGKKVEPDPVLDRPESPITTAEEENDPTEIRVESLAPNGELGQFDFGNLMSNMQEDNDVNLTQRVSTLEVKLMDLEFAIAKMQGSNISPITPSPIPPPKPMNSAQNADSEHLTPQLPHPLRSSPYQDTAPPRTSPTTTDRPISTATLRPHTAAAHSSPPISPYPFTSPGISVEQYSALTTLVRREQSARKHLEKQVLQLQQEVQQLRASSRSGQDSFLRASSPDSRSTASSQRGKHDRMDSGMWRQTSESSYGRSSNASPESYAMKSESSSHRMNPFDKIMGRG</sequence>
<feature type="region of interest" description="Disordered" evidence="1">
    <location>
        <begin position="143"/>
        <end position="164"/>
    </location>
</feature>
<keyword evidence="3" id="KW-1185">Reference proteome</keyword>
<reference evidence="3" key="1">
    <citation type="journal article" date="2009" name="Genome Res.">
        <title>Comparative genomic analyses of the human fungal pathogens Coccidioides and their relatives.</title>
        <authorList>
            <person name="Sharpton T.J."/>
            <person name="Stajich J.E."/>
            <person name="Rounsley S.D."/>
            <person name="Gardner M.J."/>
            <person name="Wortman J.R."/>
            <person name="Jordar V.S."/>
            <person name="Maiti R."/>
            <person name="Kodira C.D."/>
            <person name="Neafsey D.E."/>
            <person name="Zeng Q."/>
            <person name="Hung C.-Y."/>
            <person name="McMahan C."/>
            <person name="Muszewska A."/>
            <person name="Grynberg M."/>
            <person name="Mandel M.A."/>
            <person name="Kellner E.M."/>
            <person name="Barker B.M."/>
            <person name="Galgiani J.N."/>
            <person name="Orbach M.J."/>
            <person name="Kirkland T.N."/>
            <person name="Cole G.T."/>
            <person name="Henn M.R."/>
            <person name="Birren B.W."/>
            <person name="Taylor J.W."/>
        </authorList>
    </citation>
    <scope>NUCLEOTIDE SEQUENCE [LARGE SCALE GENOMIC DNA]</scope>
    <source>
        <strain evidence="3">UAMH 1704</strain>
    </source>
</reference>
<dbReference type="InParanoid" id="C4JDD6"/>
<dbReference type="eggNOG" id="ENOG502T2EZ">
    <property type="taxonomic scope" value="Eukaryota"/>
</dbReference>